<evidence type="ECO:0000256" key="2">
    <source>
        <dbReference type="ARBA" id="ARBA00006843"/>
    </source>
</evidence>
<dbReference type="InterPro" id="IPR051517">
    <property type="entry name" value="IFITM_antiviral_protein"/>
</dbReference>
<reference evidence="7" key="5">
    <citation type="submission" date="2025-09" db="UniProtKB">
        <authorList>
            <consortium name="Ensembl"/>
        </authorList>
    </citation>
    <scope>IDENTIFICATION</scope>
</reference>
<reference evidence="7" key="4">
    <citation type="submission" date="2025-08" db="UniProtKB">
        <authorList>
            <consortium name="Ensembl"/>
        </authorList>
    </citation>
    <scope>IDENTIFICATION</scope>
</reference>
<evidence type="ECO:0000256" key="4">
    <source>
        <dbReference type="ARBA" id="ARBA00022989"/>
    </source>
</evidence>
<keyword evidence="8" id="KW-1185">Reference proteome</keyword>
<reference evidence="8" key="1">
    <citation type="journal article" date="2006" name="Science">
        <title>Ancient noncoding elements conserved in the human genome.</title>
        <authorList>
            <person name="Venkatesh B."/>
            <person name="Kirkness E.F."/>
            <person name="Loh Y.H."/>
            <person name="Halpern A.L."/>
            <person name="Lee A.P."/>
            <person name="Johnson J."/>
            <person name="Dandona N."/>
            <person name="Viswanathan L.D."/>
            <person name="Tay A."/>
            <person name="Venter J.C."/>
            <person name="Strausberg R.L."/>
            <person name="Brenner S."/>
        </authorList>
    </citation>
    <scope>NUCLEOTIDE SEQUENCE [LARGE SCALE GENOMIC DNA]</scope>
</reference>
<dbReference type="STRING" id="7868.ENSCMIP00000023601"/>
<dbReference type="AlphaFoldDB" id="A0A4W3I811"/>
<evidence type="ECO:0000313" key="7">
    <source>
        <dbReference type="Ensembl" id="ENSCMIP00000023601.1"/>
    </source>
</evidence>
<dbReference type="PANTHER" id="PTHR13999">
    <property type="entry name" value="INTERFERON INDUCIBLE TRANSMEMBRANE PROTEIN"/>
    <property type="match status" value="1"/>
</dbReference>
<dbReference type="InParanoid" id="A0A4W3I811"/>
<comment type="similarity">
    <text evidence="2">Belongs to the CD225/Dispanin family.</text>
</comment>
<comment type="subcellular location">
    <subcellularLocation>
        <location evidence="1">Membrane</location>
    </subcellularLocation>
</comment>
<sequence>ETNTLTNRERERERHTETITTAGPRSGVKAISRVNYSIWSTFSLHFMNMCCFGFVALIFSIKSRDKKILGDIEAAKRHAQTTKKLNITAISSICHYPGCIYTYAELATPDNLSLSPFLSEQPVIGSLK</sequence>
<evidence type="ECO:0000313" key="8">
    <source>
        <dbReference type="Proteomes" id="UP000314986"/>
    </source>
</evidence>
<dbReference type="Ensembl" id="ENSCMIT00000024002.1">
    <property type="protein sequence ID" value="ENSCMIP00000023601.1"/>
    <property type="gene ID" value="ENSCMIG00000010530.1"/>
</dbReference>
<accession>A0A4W3I811</accession>
<keyword evidence="5 6" id="KW-0472">Membrane</keyword>
<name>A0A4W3I811_CALMI</name>
<keyword evidence="3 6" id="KW-0812">Transmembrane</keyword>
<evidence type="ECO:0000256" key="1">
    <source>
        <dbReference type="ARBA" id="ARBA00004370"/>
    </source>
</evidence>
<feature type="transmembrane region" description="Helical" evidence="6">
    <location>
        <begin position="36"/>
        <end position="59"/>
    </location>
</feature>
<reference evidence="8" key="2">
    <citation type="journal article" date="2007" name="PLoS Biol.">
        <title>Survey sequencing and comparative analysis of the elephant shark (Callorhinchus milii) genome.</title>
        <authorList>
            <person name="Venkatesh B."/>
            <person name="Kirkness E.F."/>
            <person name="Loh Y.H."/>
            <person name="Halpern A.L."/>
            <person name="Lee A.P."/>
            <person name="Johnson J."/>
            <person name="Dandona N."/>
            <person name="Viswanathan L.D."/>
            <person name="Tay A."/>
            <person name="Venter J.C."/>
            <person name="Strausberg R.L."/>
            <person name="Brenner S."/>
        </authorList>
    </citation>
    <scope>NUCLEOTIDE SEQUENCE [LARGE SCALE GENOMIC DNA]</scope>
</reference>
<dbReference type="GeneTree" id="ENSGT00950000182857"/>
<evidence type="ECO:0000256" key="5">
    <source>
        <dbReference type="ARBA" id="ARBA00023136"/>
    </source>
</evidence>
<dbReference type="Proteomes" id="UP000314986">
    <property type="component" value="Unassembled WGS sequence"/>
</dbReference>
<dbReference type="InterPro" id="IPR007593">
    <property type="entry name" value="CD225/Dispanin_fam"/>
</dbReference>
<evidence type="ECO:0000256" key="6">
    <source>
        <dbReference type="SAM" id="Phobius"/>
    </source>
</evidence>
<dbReference type="GO" id="GO:0005886">
    <property type="term" value="C:plasma membrane"/>
    <property type="evidence" value="ECO:0007669"/>
    <property type="project" value="TreeGrafter"/>
</dbReference>
<evidence type="ECO:0000256" key="3">
    <source>
        <dbReference type="ARBA" id="ARBA00022692"/>
    </source>
</evidence>
<keyword evidence="4 6" id="KW-1133">Transmembrane helix</keyword>
<protein>
    <submittedName>
        <fullName evidence="7">Uncharacterized protein</fullName>
    </submittedName>
</protein>
<dbReference type="Pfam" id="PF04505">
    <property type="entry name" value="CD225"/>
    <property type="match status" value="1"/>
</dbReference>
<reference evidence="8" key="3">
    <citation type="journal article" date="2014" name="Nature">
        <title>Elephant shark genome provides unique insights into gnathostome evolution.</title>
        <authorList>
            <consortium name="International Elephant Shark Genome Sequencing Consortium"/>
            <person name="Venkatesh B."/>
            <person name="Lee A.P."/>
            <person name="Ravi V."/>
            <person name="Maurya A.K."/>
            <person name="Lian M.M."/>
            <person name="Swann J.B."/>
            <person name="Ohta Y."/>
            <person name="Flajnik M.F."/>
            <person name="Sutoh Y."/>
            <person name="Kasahara M."/>
            <person name="Hoon S."/>
            <person name="Gangu V."/>
            <person name="Roy S.W."/>
            <person name="Irimia M."/>
            <person name="Korzh V."/>
            <person name="Kondrychyn I."/>
            <person name="Lim Z.W."/>
            <person name="Tay B.H."/>
            <person name="Tohari S."/>
            <person name="Kong K.W."/>
            <person name="Ho S."/>
            <person name="Lorente-Galdos B."/>
            <person name="Quilez J."/>
            <person name="Marques-Bonet T."/>
            <person name="Raney B.J."/>
            <person name="Ingham P.W."/>
            <person name="Tay A."/>
            <person name="Hillier L.W."/>
            <person name="Minx P."/>
            <person name="Boehm T."/>
            <person name="Wilson R.K."/>
            <person name="Brenner S."/>
            <person name="Warren W.C."/>
        </authorList>
    </citation>
    <scope>NUCLEOTIDE SEQUENCE [LARGE SCALE GENOMIC DNA]</scope>
</reference>
<proteinExistence type="inferred from homology"/>
<organism evidence="7 8">
    <name type="scientific">Callorhinchus milii</name>
    <name type="common">Ghost shark</name>
    <dbReference type="NCBI Taxonomy" id="7868"/>
    <lineage>
        <taxon>Eukaryota</taxon>
        <taxon>Metazoa</taxon>
        <taxon>Chordata</taxon>
        <taxon>Craniata</taxon>
        <taxon>Vertebrata</taxon>
        <taxon>Chondrichthyes</taxon>
        <taxon>Holocephali</taxon>
        <taxon>Chimaeriformes</taxon>
        <taxon>Callorhinchidae</taxon>
        <taxon>Callorhinchus</taxon>
    </lineage>
</organism>